<dbReference type="Proteomes" id="UP001153954">
    <property type="component" value="Unassembled WGS sequence"/>
</dbReference>
<protein>
    <submittedName>
        <fullName evidence="1">Uncharacterized protein</fullName>
    </submittedName>
</protein>
<dbReference type="AlphaFoldDB" id="A0AAU9TZ55"/>
<gene>
    <name evidence="1" type="ORF">EEDITHA_LOCUS6683</name>
</gene>
<evidence type="ECO:0000313" key="2">
    <source>
        <dbReference type="Proteomes" id="UP001153954"/>
    </source>
</evidence>
<proteinExistence type="predicted"/>
<sequence>MWSLVAGLVHKYEVTQGVMIRAMLRVFLKDKSRNEIIRERTKVDEHVLEWRQKDSVGHPLTHWTDDLCKVTGGGWMRIAENRDIWRELGEAVDYDRPRRSEQSKLSCPSCISFCCHKNILINIF</sequence>
<organism evidence="1 2">
    <name type="scientific">Euphydryas editha</name>
    <name type="common">Edith's checkerspot</name>
    <dbReference type="NCBI Taxonomy" id="104508"/>
    <lineage>
        <taxon>Eukaryota</taxon>
        <taxon>Metazoa</taxon>
        <taxon>Ecdysozoa</taxon>
        <taxon>Arthropoda</taxon>
        <taxon>Hexapoda</taxon>
        <taxon>Insecta</taxon>
        <taxon>Pterygota</taxon>
        <taxon>Neoptera</taxon>
        <taxon>Endopterygota</taxon>
        <taxon>Lepidoptera</taxon>
        <taxon>Glossata</taxon>
        <taxon>Ditrysia</taxon>
        <taxon>Papilionoidea</taxon>
        <taxon>Nymphalidae</taxon>
        <taxon>Nymphalinae</taxon>
        <taxon>Euphydryas</taxon>
    </lineage>
</organism>
<dbReference type="EMBL" id="CAKOGL010000010">
    <property type="protein sequence ID" value="CAH2090757.1"/>
    <property type="molecule type" value="Genomic_DNA"/>
</dbReference>
<reference evidence="1" key="1">
    <citation type="submission" date="2022-03" db="EMBL/GenBank/DDBJ databases">
        <authorList>
            <person name="Tunstrom K."/>
        </authorList>
    </citation>
    <scope>NUCLEOTIDE SEQUENCE</scope>
</reference>
<accession>A0AAU9TZ55</accession>
<keyword evidence="2" id="KW-1185">Reference proteome</keyword>
<name>A0AAU9TZ55_EUPED</name>
<evidence type="ECO:0000313" key="1">
    <source>
        <dbReference type="EMBL" id="CAH2090757.1"/>
    </source>
</evidence>
<comment type="caution">
    <text evidence="1">The sequence shown here is derived from an EMBL/GenBank/DDBJ whole genome shotgun (WGS) entry which is preliminary data.</text>
</comment>